<dbReference type="SMART" id="SM00823">
    <property type="entry name" value="PKS_PP"/>
    <property type="match status" value="1"/>
</dbReference>
<dbReference type="Gene3D" id="1.10.1200.10">
    <property type="entry name" value="ACP-like"/>
    <property type="match status" value="1"/>
</dbReference>
<protein>
    <recommendedName>
        <fullName evidence="3">Carrier domain-containing protein</fullName>
    </recommendedName>
</protein>
<dbReference type="InterPro" id="IPR020806">
    <property type="entry name" value="PKS_PP-bd"/>
</dbReference>
<keyword evidence="2" id="KW-0597">Phosphoprotein</keyword>
<keyword evidence="1" id="KW-0596">Phosphopantetheine</keyword>
<dbReference type="Proteomes" id="UP000190037">
    <property type="component" value="Unassembled WGS sequence"/>
</dbReference>
<evidence type="ECO:0000313" key="4">
    <source>
        <dbReference type="EMBL" id="OPC78761.1"/>
    </source>
</evidence>
<sequence>MSVNAALLDEIVDQTARLISLDVTRIDPDDTFAELGVDATLAVEFAAVLGKRYGISVAPAAILARVTPSGLAEFVDQVRAGGTA</sequence>
<dbReference type="GO" id="GO:0017000">
    <property type="term" value="P:antibiotic biosynthetic process"/>
    <property type="evidence" value="ECO:0007669"/>
    <property type="project" value="UniProtKB-ARBA"/>
</dbReference>
<dbReference type="PROSITE" id="PS50075">
    <property type="entry name" value="CARRIER"/>
    <property type="match status" value="1"/>
</dbReference>
<evidence type="ECO:0000256" key="1">
    <source>
        <dbReference type="ARBA" id="ARBA00022450"/>
    </source>
</evidence>
<reference evidence="4 5" key="1">
    <citation type="submission" date="2017-03" db="EMBL/GenBank/DDBJ databases">
        <title>Draft genome sequence of Streptomyces scabrisporus NF3, endophyte isolated from Amphipterygium adstringens.</title>
        <authorList>
            <person name="Vazquez M."/>
            <person name="Ceapa C.D."/>
            <person name="Rodriguez Luna D."/>
            <person name="Sanchez Esquivel S."/>
        </authorList>
    </citation>
    <scope>NUCLEOTIDE SEQUENCE [LARGE SCALE GENOMIC DNA]</scope>
    <source>
        <strain evidence="4 5">NF3</strain>
    </source>
</reference>
<dbReference type="InterPro" id="IPR036736">
    <property type="entry name" value="ACP-like_sf"/>
</dbReference>
<keyword evidence="5" id="KW-1185">Reference proteome</keyword>
<proteinExistence type="predicted"/>
<dbReference type="OrthoDB" id="3700231at2"/>
<dbReference type="SMART" id="SM01294">
    <property type="entry name" value="PKS_PP_betabranch"/>
    <property type="match status" value="1"/>
</dbReference>
<dbReference type="InterPro" id="IPR009081">
    <property type="entry name" value="PP-bd_ACP"/>
</dbReference>
<organism evidence="4 5">
    <name type="scientific">Embleya scabrispora</name>
    <dbReference type="NCBI Taxonomy" id="159449"/>
    <lineage>
        <taxon>Bacteria</taxon>
        <taxon>Bacillati</taxon>
        <taxon>Actinomycetota</taxon>
        <taxon>Actinomycetes</taxon>
        <taxon>Kitasatosporales</taxon>
        <taxon>Streptomycetaceae</taxon>
        <taxon>Embleya</taxon>
    </lineage>
</organism>
<accession>A0A1T3NQ41</accession>
<dbReference type="AlphaFoldDB" id="A0A1T3NQ41"/>
<evidence type="ECO:0000256" key="2">
    <source>
        <dbReference type="ARBA" id="ARBA00022553"/>
    </source>
</evidence>
<gene>
    <name evidence="4" type="ORF">B4N89_31915</name>
</gene>
<dbReference type="Pfam" id="PF00550">
    <property type="entry name" value="PP-binding"/>
    <property type="match status" value="1"/>
</dbReference>
<evidence type="ECO:0000313" key="5">
    <source>
        <dbReference type="Proteomes" id="UP000190037"/>
    </source>
</evidence>
<name>A0A1T3NQ41_9ACTN</name>
<evidence type="ECO:0000259" key="3">
    <source>
        <dbReference type="PROSITE" id="PS50075"/>
    </source>
</evidence>
<dbReference type="RefSeq" id="WP_078979960.1">
    <property type="nucleotide sequence ID" value="NZ_MWQN01000002.1"/>
</dbReference>
<dbReference type="GO" id="GO:0031177">
    <property type="term" value="F:phosphopantetheine binding"/>
    <property type="evidence" value="ECO:0007669"/>
    <property type="project" value="InterPro"/>
</dbReference>
<feature type="domain" description="Carrier" evidence="3">
    <location>
        <begin position="2"/>
        <end position="79"/>
    </location>
</feature>
<comment type="caution">
    <text evidence="4">The sequence shown here is derived from an EMBL/GenBank/DDBJ whole genome shotgun (WGS) entry which is preliminary data.</text>
</comment>
<dbReference type="EMBL" id="MWQN01000002">
    <property type="protein sequence ID" value="OPC78761.1"/>
    <property type="molecule type" value="Genomic_DNA"/>
</dbReference>
<dbReference type="SUPFAM" id="SSF47336">
    <property type="entry name" value="ACP-like"/>
    <property type="match status" value="1"/>
</dbReference>